<proteinExistence type="predicted"/>
<evidence type="ECO:0000313" key="3">
    <source>
        <dbReference type="Proteomes" id="UP000288279"/>
    </source>
</evidence>
<dbReference type="OrthoDB" id="9811471at2"/>
<organism evidence="2 3">
    <name type="scientific">Pseudidiomarina taiwanensis</name>
    <dbReference type="NCBI Taxonomy" id="337250"/>
    <lineage>
        <taxon>Bacteria</taxon>
        <taxon>Pseudomonadati</taxon>
        <taxon>Pseudomonadota</taxon>
        <taxon>Gammaproteobacteria</taxon>
        <taxon>Alteromonadales</taxon>
        <taxon>Idiomarinaceae</taxon>
        <taxon>Pseudidiomarina</taxon>
    </lineage>
</organism>
<dbReference type="SUPFAM" id="SSF75304">
    <property type="entry name" value="Amidase signature (AS) enzymes"/>
    <property type="match status" value="1"/>
</dbReference>
<comment type="caution">
    <text evidence="2">The sequence shown here is derived from an EMBL/GenBank/DDBJ whole genome shotgun (WGS) entry which is preliminary data.</text>
</comment>
<dbReference type="GO" id="GO:0012505">
    <property type="term" value="C:endomembrane system"/>
    <property type="evidence" value="ECO:0007669"/>
    <property type="project" value="TreeGrafter"/>
</dbReference>
<gene>
    <name evidence="2" type="ORF">CWI83_08295</name>
</gene>
<feature type="domain" description="Amidase" evidence="1">
    <location>
        <begin position="23"/>
        <end position="463"/>
    </location>
</feature>
<dbReference type="Gene3D" id="3.90.1300.10">
    <property type="entry name" value="Amidase signature (AS) domain"/>
    <property type="match status" value="1"/>
</dbReference>
<sequence>MDYLSARQIANDIASGKLDSAAITAHYLAQIERFNPQLNAFVDVYAERATAAAAAHDRIRDRDPDQCGPLHGVPISIKECFLLAGTGTTLNYPPLKQFKAEQTSLLVKRLLDAGAIILGKTNVPTLLSDAQTFGPIYPRCNNPHDLSRTPGGSTGGGAAALAADMCALELGSDIGGSIRNPSNFCGLFGLKPTENGHPLDGHVPPMPNSQLGFSAMNSTGPLARTATDLKLAYEVLYQPDYQHRLYLPQATQKAVPNTLQEMHFGVLESLYGLQPGTEVQAAMTQMKAGLEAAGAKVTPIQIDPQLTERLLLLWVKLFGFVMGQNLSWFIRKVFYMSFRQALSDSSLNARKAFKTGLSLDFVEFSRCLAERDEMIAEINQLYAPFDAVLSPTSLGPAFEHNPKHGKILLDGEQVPYVDYCFLFVALYNLTGQPVLSVPTGPQQSGLPIGLSFATEHHNEALLLKLGELLEQQGLAQTLSTLPAGLSQS</sequence>
<dbReference type="EMBL" id="PIQG01000004">
    <property type="protein sequence ID" value="RUO76354.1"/>
    <property type="molecule type" value="Genomic_DNA"/>
</dbReference>
<dbReference type="PIRSF" id="PIRSF001221">
    <property type="entry name" value="Amidase_fungi"/>
    <property type="match status" value="1"/>
</dbReference>
<dbReference type="PANTHER" id="PTHR43372">
    <property type="entry name" value="FATTY-ACID AMIDE HYDROLASE"/>
    <property type="match status" value="1"/>
</dbReference>
<dbReference type="Proteomes" id="UP000288279">
    <property type="component" value="Unassembled WGS sequence"/>
</dbReference>
<evidence type="ECO:0000313" key="2">
    <source>
        <dbReference type="EMBL" id="RUO76354.1"/>
    </source>
</evidence>
<dbReference type="InterPro" id="IPR052739">
    <property type="entry name" value="FAAH2"/>
</dbReference>
<keyword evidence="3" id="KW-1185">Reference proteome</keyword>
<accession>A0A432ZEM2</accession>
<protein>
    <recommendedName>
        <fullName evidence="1">Amidase domain-containing protein</fullName>
    </recommendedName>
</protein>
<reference evidence="2 3" key="1">
    <citation type="journal article" date="2011" name="Front. Microbiol.">
        <title>Genomic signatures of strain selection and enhancement in Bacillus atrophaeus var. globigii, a historical biowarfare simulant.</title>
        <authorList>
            <person name="Gibbons H.S."/>
            <person name="Broomall S.M."/>
            <person name="McNew L.A."/>
            <person name="Daligault H."/>
            <person name="Chapman C."/>
            <person name="Bruce D."/>
            <person name="Karavis M."/>
            <person name="Krepps M."/>
            <person name="McGregor P.A."/>
            <person name="Hong C."/>
            <person name="Park K.H."/>
            <person name="Akmal A."/>
            <person name="Feldman A."/>
            <person name="Lin J.S."/>
            <person name="Chang W.E."/>
            <person name="Higgs B.W."/>
            <person name="Demirev P."/>
            <person name="Lindquist J."/>
            <person name="Liem A."/>
            <person name="Fochler E."/>
            <person name="Read T.D."/>
            <person name="Tapia R."/>
            <person name="Johnson S."/>
            <person name="Bishop-Lilly K.A."/>
            <person name="Detter C."/>
            <person name="Han C."/>
            <person name="Sozhamannan S."/>
            <person name="Rosenzweig C.N."/>
            <person name="Skowronski E.W."/>
        </authorList>
    </citation>
    <scope>NUCLEOTIDE SEQUENCE [LARGE SCALE GENOMIC DNA]</scope>
    <source>
        <strain evidence="2 3">PIT1</strain>
    </source>
</reference>
<dbReference type="InterPro" id="IPR023631">
    <property type="entry name" value="Amidase_dom"/>
</dbReference>
<dbReference type="Pfam" id="PF01425">
    <property type="entry name" value="Amidase"/>
    <property type="match status" value="1"/>
</dbReference>
<dbReference type="AlphaFoldDB" id="A0A432ZEM2"/>
<dbReference type="InterPro" id="IPR036928">
    <property type="entry name" value="AS_sf"/>
</dbReference>
<dbReference type="RefSeq" id="WP_126828001.1">
    <property type="nucleotide sequence ID" value="NZ_PIQG01000004.1"/>
</dbReference>
<evidence type="ECO:0000259" key="1">
    <source>
        <dbReference type="Pfam" id="PF01425"/>
    </source>
</evidence>
<name>A0A432ZEM2_9GAMM</name>
<dbReference type="PANTHER" id="PTHR43372:SF4">
    <property type="entry name" value="FATTY-ACID AMIDE HYDROLASE 2"/>
    <property type="match status" value="1"/>
</dbReference>